<sequence length="92" mass="9530">MRAAIQMASSEAEEELIAEAMGDDDNAGGGHLGAAHAIEHPSDTPWTRSAAMSAGSSGTDSFVLLRRAPVLRRLSVSPNGAPSTIRGEAAEW</sequence>
<evidence type="ECO:0000313" key="3">
    <source>
        <dbReference type="Proteomes" id="UP000035425"/>
    </source>
</evidence>
<reference evidence="2 3" key="1">
    <citation type="submission" date="2014-12" db="EMBL/GenBank/DDBJ databases">
        <title>Frankia sp. BMG5.1 draft genome.</title>
        <authorList>
            <person name="Gtari M."/>
            <person name="Ghodhbane-Gtari F."/>
            <person name="Nouioui I."/>
            <person name="Ktari A."/>
            <person name="Hezbri K."/>
            <person name="Mimouni W."/>
            <person name="Sbissi I."/>
            <person name="Ayari A."/>
            <person name="Yamanaka T."/>
            <person name="Normand P."/>
            <person name="Tisa L.S."/>
            <person name="Boudabous A."/>
        </authorList>
    </citation>
    <scope>NUCLEOTIDE SEQUENCE [LARGE SCALE GENOMIC DNA]</scope>
    <source>
        <strain evidence="2 3">BMG5.1</strain>
    </source>
</reference>
<name>A0ABR5F0P8_9ACTN</name>
<gene>
    <name evidence="2" type="ORF">FrCorBMG51_19085</name>
</gene>
<keyword evidence="3" id="KW-1185">Reference proteome</keyword>
<evidence type="ECO:0000256" key="1">
    <source>
        <dbReference type="SAM" id="MobiDB-lite"/>
    </source>
</evidence>
<accession>A0ABR5F0P8</accession>
<evidence type="ECO:0000313" key="2">
    <source>
        <dbReference type="EMBL" id="KLL10284.1"/>
    </source>
</evidence>
<comment type="caution">
    <text evidence="2">The sequence shown here is derived from an EMBL/GenBank/DDBJ whole genome shotgun (WGS) entry which is preliminary data.</text>
</comment>
<protein>
    <submittedName>
        <fullName evidence="2">Uncharacterized protein</fullName>
    </submittedName>
</protein>
<organism evidence="2 3">
    <name type="scientific">Protofrankia coriariae</name>
    <dbReference type="NCBI Taxonomy" id="1562887"/>
    <lineage>
        <taxon>Bacteria</taxon>
        <taxon>Bacillati</taxon>
        <taxon>Actinomycetota</taxon>
        <taxon>Actinomycetes</taxon>
        <taxon>Frankiales</taxon>
        <taxon>Frankiaceae</taxon>
        <taxon>Protofrankia</taxon>
    </lineage>
</organism>
<proteinExistence type="predicted"/>
<dbReference type="RefSeq" id="WP_047224407.1">
    <property type="nucleotide sequence ID" value="NZ_JWIO01000037.1"/>
</dbReference>
<dbReference type="EMBL" id="JWIO01000037">
    <property type="protein sequence ID" value="KLL10284.1"/>
    <property type="molecule type" value="Genomic_DNA"/>
</dbReference>
<feature type="region of interest" description="Disordered" evidence="1">
    <location>
        <begin position="1"/>
        <end position="56"/>
    </location>
</feature>
<feature type="compositionally biased region" description="Acidic residues" evidence="1">
    <location>
        <begin position="11"/>
        <end position="26"/>
    </location>
</feature>
<dbReference type="Proteomes" id="UP000035425">
    <property type="component" value="Unassembled WGS sequence"/>
</dbReference>